<feature type="non-terminal residue" evidence="1">
    <location>
        <position position="75"/>
    </location>
</feature>
<organism evidence="1">
    <name type="scientific">marine sediment metagenome</name>
    <dbReference type="NCBI Taxonomy" id="412755"/>
    <lineage>
        <taxon>unclassified sequences</taxon>
        <taxon>metagenomes</taxon>
        <taxon>ecological metagenomes</taxon>
    </lineage>
</organism>
<protein>
    <submittedName>
        <fullName evidence="1">Uncharacterized protein</fullName>
    </submittedName>
</protein>
<name>X1NUR8_9ZZZZ</name>
<feature type="non-terminal residue" evidence="1">
    <location>
        <position position="1"/>
    </location>
</feature>
<proteinExistence type="predicted"/>
<reference evidence="1" key="1">
    <citation type="journal article" date="2014" name="Front. Microbiol.">
        <title>High frequency of phylogenetically diverse reductive dehalogenase-homologous genes in deep subseafloor sedimentary metagenomes.</title>
        <authorList>
            <person name="Kawai M."/>
            <person name="Futagami T."/>
            <person name="Toyoda A."/>
            <person name="Takaki Y."/>
            <person name="Nishi S."/>
            <person name="Hori S."/>
            <person name="Arai W."/>
            <person name="Tsubouchi T."/>
            <person name="Morono Y."/>
            <person name="Uchiyama I."/>
            <person name="Ito T."/>
            <person name="Fujiyama A."/>
            <person name="Inagaki F."/>
            <person name="Takami H."/>
        </authorList>
    </citation>
    <scope>NUCLEOTIDE SEQUENCE</scope>
    <source>
        <strain evidence="1">Expedition CK06-06</strain>
    </source>
</reference>
<evidence type="ECO:0000313" key="1">
    <source>
        <dbReference type="EMBL" id="GAI30505.1"/>
    </source>
</evidence>
<comment type="caution">
    <text evidence="1">The sequence shown here is derived from an EMBL/GenBank/DDBJ whole genome shotgun (WGS) entry which is preliminary data.</text>
</comment>
<sequence>KLLSTLMTINQLSIFSLDFNGKKFSDYIIDEFEINPLAITRGGELVAIDCICRFHKKTSYDIKPFESPNLTNLEK</sequence>
<dbReference type="EMBL" id="BARV01014236">
    <property type="protein sequence ID" value="GAI30505.1"/>
    <property type="molecule type" value="Genomic_DNA"/>
</dbReference>
<gene>
    <name evidence="1" type="ORF">S06H3_25040</name>
</gene>
<accession>X1NUR8</accession>
<dbReference type="AlphaFoldDB" id="X1NUR8"/>